<dbReference type="RefSeq" id="WP_207566613.1">
    <property type="nucleotide sequence ID" value="NZ_CP071446.1"/>
</dbReference>
<keyword evidence="1" id="KW-0812">Transmembrane</keyword>
<feature type="transmembrane region" description="Helical" evidence="1">
    <location>
        <begin position="16"/>
        <end position="38"/>
    </location>
</feature>
<accession>A0ABX7S8E8</accession>
<evidence type="ECO:0008006" key="4">
    <source>
        <dbReference type="Google" id="ProtNLM"/>
    </source>
</evidence>
<gene>
    <name evidence="2" type="ORF">JYK00_09265</name>
</gene>
<evidence type="ECO:0000313" key="2">
    <source>
        <dbReference type="EMBL" id="QTA37892.1"/>
    </source>
</evidence>
<protein>
    <recommendedName>
        <fullName evidence="4">Lipoprotein</fullName>
    </recommendedName>
</protein>
<keyword evidence="1" id="KW-0472">Membrane</keyword>
<dbReference type="EMBL" id="CP071446">
    <property type="protein sequence ID" value="QTA37892.1"/>
    <property type="molecule type" value="Genomic_DNA"/>
</dbReference>
<keyword evidence="1" id="KW-1133">Transmembrane helix</keyword>
<keyword evidence="3" id="KW-1185">Reference proteome</keyword>
<name>A0ABX7S8E8_9BACT</name>
<proteinExistence type="predicted"/>
<sequence length="256" mass="28826">MPGTGRLRNNSHKYKFQVALLFIIFSGTFLISGCGILLDNIIPDFQNEKKVEVEAIYQGYYFGEASITYNDLISIEFEGTISVNDISKQINSSGPIEFDRYIPTNSLETFYVTAKNNSTINVDLVATLTYYSTTSETNPTRESTSIVFHYLDSTSLDLLNFNNLKLIFGFSNPDYSPIFLALTENDFTEKKAESDGDYINDILYTIGTYKGVNITFSTIGLKEVISGMPHARFVLPLDWNGTIYSQTDNFPVELIK</sequence>
<dbReference type="PROSITE" id="PS51257">
    <property type="entry name" value="PROKAR_LIPOPROTEIN"/>
    <property type="match status" value="1"/>
</dbReference>
<evidence type="ECO:0000313" key="3">
    <source>
        <dbReference type="Proteomes" id="UP000671862"/>
    </source>
</evidence>
<organism evidence="2 3">
    <name type="scientific">Thermosipho ferrireducens</name>
    <dbReference type="NCBI Taxonomy" id="2571116"/>
    <lineage>
        <taxon>Bacteria</taxon>
        <taxon>Thermotogati</taxon>
        <taxon>Thermotogota</taxon>
        <taxon>Thermotogae</taxon>
        <taxon>Thermotogales</taxon>
        <taxon>Fervidobacteriaceae</taxon>
        <taxon>Thermosipho</taxon>
    </lineage>
</organism>
<evidence type="ECO:0000256" key="1">
    <source>
        <dbReference type="SAM" id="Phobius"/>
    </source>
</evidence>
<reference evidence="2 3" key="1">
    <citation type="submission" date="2021-03" db="EMBL/GenBank/DDBJ databases">
        <title>Thermosipho ferrireducens sp.nov., an anaerobic thermophilic iron-reducing bacterium isolated from a deep-sea hydrothermal sulfide deposits.</title>
        <authorList>
            <person name="Zeng X."/>
            <person name="Chen Y."/>
            <person name="Shao Z."/>
        </authorList>
    </citation>
    <scope>NUCLEOTIDE SEQUENCE [LARGE SCALE GENOMIC DNA]</scope>
    <source>
        <strain evidence="2 3">JL129W03</strain>
    </source>
</reference>
<dbReference type="Proteomes" id="UP000671862">
    <property type="component" value="Chromosome"/>
</dbReference>